<gene>
    <name evidence="1" type="ORF">LIER_15184</name>
</gene>
<reference evidence="1 2" key="1">
    <citation type="submission" date="2024-01" db="EMBL/GenBank/DDBJ databases">
        <title>The complete chloroplast genome sequence of Lithospermum erythrorhizon: insights into the phylogenetic relationship among Boraginaceae species and the maternal lineages of purple gromwells.</title>
        <authorList>
            <person name="Okada T."/>
            <person name="Watanabe K."/>
        </authorList>
    </citation>
    <scope>NUCLEOTIDE SEQUENCE [LARGE SCALE GENOMIC DNA]</scope>
</reference>
<evidence type="ECO:0000313" key="1">
    <source>
        <dbReference type="EMBL" id="GAA0158063.1"/>
    </source>
</evidence>
<proteinExistence type="predicted"/>
<sequence length="277" mass="31044">MGVSISAYISSWNHSLRSYVGYEAADRSTSKVASLNVCTRRSSVVEPRPWNSADRHPFDIMRFVADLEEEVYCAAFLACRLCVFVLPDEHLDLICASVFKVASFMANGSRHTTTNRSVSPQMMRYHDRGKGKVYALNEARYLLRSCLVTWKATRPDRGQPFFYDGHARESPECLAIEVAESCPPALPTLTIAQGATVILRTRISSLWSYIFTGIEGKSSEMVVKKEESALKTFEVLTQMGLGNYPDLHDKLQGFFQKEREMDAASLVTSPDSTSEEL</sequence>
<comment type="caution">
    <text evidence="1">The sequence shown here is derived from an EMBL/GenBank/DDBJ whole genome shotgun (WGS) entry which is preliminary data.</text>
</comment>
<organism evidence="1 2">
    <name type="scientific">Lithospermum erythrorhizon</name>
    <name type="common">Purple gromwell</name>
    <name type="synonym">Lithospermum officinale var. erythrorhizon</name>
    <dbReference type="NCBI Taxonomy" id="34254"/>
    <lineage>
        <taxon>Eukaryota</taxon>
        <taxon>Viridiplantae</taxon>
        <taxon>Streptophyta</taxon>
        <taxon>Embryophyta</taxon>
        <taxon>Tracheophyta</taxon>
        <taxon>Spermatophyta</taxon>
        <taxon>Magnoliopsida</taxon>
        <taxon>eudicotyledons</taxon>
        <taxon>Gunneridae</taxon>
        <taxon>Pentapetalae</taxon>
        <taxon>asterids</taxon>
        <taxon>lamiids</taxon>
        <taxon>Boraginales</taxon>
        <taxon>Boraginaceae</taxon>
        <taxon>Boraginoideae</taxon>
        <taxon>Lithospermeae</taxon>
        <taxon>Lithospermum</taxon>
    </lineage>
</organism>
<dbReference type="AlphaFoldDB" id="A0AAV3Q3E1"/>
<evidence type="ECO:0000313" key="2">
    <source>
        <dbReference type="Proteomes" id="UP001454036"/>
    </source>
</evidence>
<protein>
    <submittedName>
        <fullName evidence="1">Uncharacterized protein</fullName>
    </submittedName>
</protein>
<dbReference type="Proteomes" id="UP001454036">
    <property type="component" value="Unassembled WGS sequence"/>
</dbReference>
<accession>A0AAV3Q3E1</accession>
<dbReference type="EMBL" id="BAABME010003247">
    <property type="protein sequence ID" value="GAA0158063.1"/>
    <property type="molecule type" value="Genomic_DNA"/>
</dbReference>
<name>A0AAV3Q3E1_LITER</name>
<keyword evidence="2" id="KW-1185">Reference proteome</keyword>